<dbReference type="AlphaFoldDB" id="A0AAW8F680"/>
<organism evidence="1 2">
    <name type="scientific">Streptomyces canus</name>
    <dbReference type="NCBI Taxonomy" id="58343"/>
    <lineage>
        <taxon>Bacteria</taxon>
        <taxon>Bacillati</taxon>
        <taxon>Actinomycetota</taxon>
        <taxon>Actinomycetes</taxon>
        <taxon>Kitasatosporales</taxon>
        <taxon>Streptomycetaceae</taxon>
        <taxon>Streptomyces</taxon>
        <taxon>Streptomyces aurantiacus group</taxon>
    </lineage>
</organism>
<name>A0AAW8F680_9ACTN</name>
<reference evidence="1" key="1">
    <citation type="submission" date="2023-07" db="EMBL/GenBank/DDBJ databases">
        <title>Comparative genomics of wheat-associated soil bacteria to identify genetic determinants of phenazine resistance.</title>
        <authorList>
            <person name="Mouncey N."/>
        </authorList>
    </citation>
    <scope>NUCLEOTIDE SEQUENCE</scope>
    <source>
        <strain evidence="1">V4I22</strain>
    </source>
</reference>
<accession>A0AAW8F680</accession>
<evidence type="ECO:0000313" key="1">
    <source>
        <dbReference type="EMBL" id="MDQ0904875.1"/>
    </source>
</evidence>
<evidence type="ECO:0000313" key="2">
    <source>
        <dbReference type="Proteomes" id="UP001234216"/>
    </source>
</evidence>
<dbReference type="Proteomes" id="UP001234216">
    <property type="component" value="Unassembled WGS sequence"/>
</dbReference>
<proteinExistence type="predicted"/>
<dbReference type="EMBL" id="JAUSZV010000005">
    <property type="protein sequence ID" value="MDQ0904875.1"/>
    <property type="molecule type" value="Genomic_DNA"/>
</dbReference>
<comment type="caution">
    <text evidence="1">The sequence shown here is derived from an EMBL/GenBank/DDBJ whole genome shotgun (WGS) entry which is preliminary data.</text>
</comment>
<gene>
    <name evidence="1" type="ORF">QFZ22_000860</name>
</gene>
<sequence length="244" mass="27700">MSRWGAAFGDQRRYLAVAITCQHRAPAPPRLKEHQWRWAPAHVWCRRGRPELGGGTARASWPSGQAGELLFLAPDFPGMRHSTAALSPGGACRRQEAGQVLYDVNDEASRMRRGWHLGPRRLVLASAAVDLPRERHRCSGWRGSRTFEVTAADLRWHSRPSAGRLPFGQILHRRYPTWSGPDHPRSTVSRMGQKVLADRQGWWDARQARLCRSRRRPVRVWADHDCRFSTGWPTAVSRREGAAP</sequence>
<protein>
    <submittedName>
        <fullName evidence="1">Uncharacterized protein</fullName>
    </submittedName>
</protein>